<name>C6LAH3_9FIRM</name>
<evidence type="ECO:0000313" key="1">
    <source>
        <dbReference type="EMBL" id="EET62580.1"/>
    </source>
</evidence>
<keyword evidence="2" id="KW-1185">Reference proteome</keyword>
<gene>
    <name evidence="1" type="ORF">BRYFOR_05615</name>
</gene>
<comment type="caution">
    <text evidence="1">The sequence shown here is derived from an EMBL/GenBank/DDBJ whole genome shotgun (WGS) entry which is preliminary data.</text>
</comment>
<dbReference type="Proteomes" id="UP000005561">
    <property type="component" value="Unassembled WGS sequence"/>
</dbReference>
<sequence>MRKQPLTGNLCGLFSHFSRLIIFHRNFISLFLFKEFMACQ</sequence>
<dbReference type="EMBL" id="ACCL02000002">
    <property type="protein sequence ID" value="EET62580.1"/>
    <property type="molecule type" value="Genomic_DNA"/>
</dbReference>
<reference evidence="1" key="1">
    <citation type="submission" date="2009-07" db="EMBL/GenBank/DDBJ databases">
        <authorList>
            <person name="Weinstock G."/>
            <person name="Sodergren E."/>
            <person name="Clifton S."/>
            <person name="Fulton L."/>
            <person name="Fulton B."/>
            <person name="Courtney L."/>
            <person name="Fronick C."/>
            <person name="Harrison M."/>
            <person name="Strong C."/>
            <person name="Farmer C."/>
            <person name="Delahaunty K."/>
            <person name="Markovic C."/>
            <person name="Hall O."/>
            <person name="Minx P."/>
            <person name="Tomlinson C."/>
            <person name="Mitreva M."/>
            <person name="Nelson J."/>
            <person name="Hou S."/>
            <person name="Wollam A."/>
            <person name="Pepin K.H."/>
            <person name="Johnson M."/>
            <person name="Bhonagiri V."/>
            <person name="Nash W.E."/>
            <person name="Warren W."/>
            <person name="Chinwalla A."/>
            <person name="Mardis E.R."/>
            <person name="Wilson R.K."/>
        </authorList>
    </citation>
    <scope>NUCLEOTIDE SEQUENCE [LARGE SCALE GENOMIC DNA]</scope>
    <source>
        <strain evidence="1">DSM 14469</strain>
    </source>
</reference>
<proteinExistence type="predicted"/>
<organism evidence="1 2">
    <name type="scientific">Marvinbryantia formatexigens DSM 14469</name>
    <dbReference type="NCBI Taxonomy" id="478749"/>
    <lineage>
        <taxon>Bacteria</taxon>
        <taxon>Bacillati</taxon>
        <taxon>Bacillota</taxon>
        <taxon>Clostridia</taxon>
        <taxon>Lachnospirales</taxon>
        <taxon>Lachnospiraceae</taxon>
        <taxon>Marvinbryantia</taxon>
    </lineage>
</organism>
<evidence type="ECO:0000313" key="2">
    <source>
        <dbReference type="Proteomes" id="UP000005561"/>
    </source>
</evidence>
<protein>
    <submittedName>
        <fullName evidence="1">Uncharacterized protein</fullName>
    </submittedName>
</protein>
<accession>C6LAH3</accession>
<dbReference type="AlphaFoldDB" id="C6LAH3"/>